<dbReference type="EMBL" id="CP097770">
    <property type="protein sequence ID" value="URJ51864.2"/>
    <property type="molecule type" value="Genomic_DNA"/>
</dbReference>
<evidence type="ECO:0008006" key="7">
    <source>
        <dbReference type="Google" id="ProtNLM"/>
    </source>
</evidence>
<evidence type="ECO:0000256" key="2">
    <source>
        <dbReference type="ARBA" id="ARBA00022643"/>
    </source>
</evidence>
<gene>
    <name evidence="5" type="ORF">MF626_001316</name>
</gene>
<evidence type="ECO:0000256" key="4">
    <source>
        <dbReference type="ARBA" id="ARBA00023033"/>
    </source>
</evidence>
<protein>
    <recommendedName>
        <fullName evidence="7">Nitrilotriacetate monooxygenase</fullName>
    </recommendedName>
</protein>
<dbReference type="PANTHER" id="PTHR30011">
    <property type="entry name" value="ALKANESULFONATE MONOOXYGENASE-RELATED"/>
    <property type="match status" value="1"/>
</dbReference>
<evidence type="ECO:0000313" key="5">
    <source>
        <dbReference type="EMBL" id="URJ51864.2"/>
    </source>
</evidence>
<sequence>MEEWFLAEACDGFSVVLDIAYDGVADFVELVVPILQDRGLFYREYEGKTLRENMGVPYQYGSLK</sequence>
<accession>A0AAE9L9R3</accession>
<dbReference type="GO" id="GO:0004497">
    <property type="term" value="F:monooxygenase activity"/>
    <property type="evidence" value="ECO:0007669"/>
    <property type="project" value="UniProtKB-KW"/>
</dbReference>
<dbReference type="PANTHER" id="PTHR30011:SF16">
    <property type="entry name" value="C2H2 FINGER DOMAIN TRANSCRIPTION FACTOR (EUROFUNG)-RELATED"/>
    <property type="match status" value="1"/>
</dbReference>
<evidence type="ECO:0000256" key="3">
    <source>
        <dbReference type="ARBA" id="ARBA00023002"/>
    </source>
</evidence>
<keyword evidence="1" id="KW-0285">Flavoprotein</keyword>
<evidence type="ECO:0000313" key="6">
    <source>
        <dbReference type="Proteomes" id="UP001055784"/>
    </source>
</evidence>
<name>A0AAE9L9R3_PAEPO</name>
<dbReference type="Proteomes" id="UP001055784">
    <property type="component" value="Chromosome"/>
</dbReference>
<evidence type="ECO:0000256" key="1">
    <source>
        <dbReference type="ARBA" id="ARBA00022630"/>
    </source>
</evidence>
<keyword evidence="3" id="KW-0560">Oxidoreductase</keyword>
<dbReference type="GO" id="GO:0016705">
    <property type="term" value="F:oxidoreductase activity, acting on paired donors, with incorporation or reduction of molecular oxygen"/>
    <property type="evidence" value="ECO:0007669"/>
    <property type="project" value="InterPro"/>
</dbReference>
<dbReference type="RefSeq" id="WP_155765213.1">
    <property type="nucleotide sequence ID" value="NZ_CP015423.1"/>
</dbReference>
<dbReference type="Gene3D" id="3.20.20.30">
    <property type="entry name" value="Luciferase-like domain"/>
    <property type="match status" value="1"/>
</dbReference>
<keyword evidence="4" id="KW-0503">Monooxygenase</keyword>
<organism evidence="5 6">
    <name type="scientific">Paenibacillus polymyxa</name>
    <name type="common">Bacillus polymyxa</name>
    <dbReference type="NCBI Taxonomy" id="1406"/>
    <lineage>
        <taxon>Bacteria</taxon>
        <taxon>Bacillati</taxon>
        <taxon>Bacillota</taxon>
        <taxon>Bacilli</taxon>
        <taxon>Bacillales</taxon>
        <taxon>Paenibacillaceae</taxon>
        <taxon>Paenibacillus</taxon>
    </lineage>
</organism>
<dbReference type="InterPro" id="IPR051260">
    <property type="entry name" value="Diverse_substr_monoxygenases"/>
</dbReference>
<dbReference type="SUPFAM" id="SSF51679">
    <property type="entry name" value="Bacterial luciferase-like"/>
    <property type="match status" value="1"/>
</dbReference>
<keyword evidence="2" id="KW-0288">FMN</keyword>
<dbReference type="AlphaFoldDB" id="A0AAE9L9R3"/>
<dbReference type="InterPro" id="IPR036661">
    <property type="entry name" value="Luciferase-like_sf"/>
</dbReference>
<reference evidence="5" key="1">
    <citation type="submission" date="2022-11" db="EMBL/GenBank/DDBJ databases">
        <authorList>
            <person name="Vasilchenko N.G."/>
            <person name="Prazdnova E.V."/>
            <person name="Gorovtsov A.V."/>
            <person name="Chistyakov V.A."/>
            <person name="Pak M.L."/>
        </authorList>
    </citation>
    <scope>NUCLEOTIDE SEQUENCE</scope>
    <source>
        <strain evidence="5">R 4.5</strain>
    </source>
</reference>
<proteinExistence type="predicted"/>